<evidence type="ECO:0000256" key="5">
    <source>
        <dbReference type="ARBA" id="ARBA00023136"/>
    </source>
</evidence>
<dbReference type="PANTHER" id="PTHR33885:SF3">
    <property type="entry name" value="PHAGE SHOCK PROTEIN C"/>
    <property type="match status" value="1"/>
</dbReference>
<feature type="transmembrane region" description="Helical" evidence="6">
    <location>
        <begin position="43"/>
        <end position="66"/>
    </location>
</feature>
<evidence type="ECO:0000256" key="1">
    <source>
        <dbReference type="ARBA" id="ARBA00004162"/>
    </source>
</evidence>
<dbReference type="Proteomes" id="UP000201728">
    <property type="component" value="Chromosome"/>
</dbReference>
<evidence type="ECO:0000259" key="7">
    <source>
        <dbReference type="Pfam" id="PF04024"/>
    </source>
</evidence>
<evidence type="ECO:0000256" key="4">
    <source>
        <dbReference type="ARBA" id="ARBA00022989"/>
    </source>
</evidence>
<evidence type="ECO:0000256" key="6">
    <source>
        <dbReference type="SAM" id="Phobius"/>
    </source>
</evidence>
<dbReference type="OrthoDB" id="7359894at2"/>
<keyword evidence="5 6" id="KW-0472">Membrane</keyword>
<evidence type="ECO:0000313" key="8">
    <source>
        <dbReference type="EMBL" id="ASQ46351.1"/>
    </source>
</evidence>
<keyword evidence="8" id="KW-0238">DNA-binding</keyword>
<dbReference type="PANTHER" id="PTHR33885">
    <property type="entry name" value="PHAGE SHOCK PROTEIN C"/>
    <property type="match status" value="1"/>
</dbReference>
<gene>
    <name evidence="8" type="ORF">clem_09000</name>
</gene>
<dbReference type="RefSeq" id="WP_094091219.1">
    <property type="nucleotide sequence ID" value="NZ_CP016397.1"/>
</dbReference>
<keyword evidence="9" id="KW-1185">Reference proteome</keyword>
<keyword evidence="4 6" id="KW-1133">Transmembrane helix</keyword>
<dbReference type="Pfam" id="PF04024">
    <property type="entry name" value="PspC"/>
    <property type="match status" value="1"/>
</dbReference>
<dbReference type="InterPro" id="IPR052027">
    <property type="entry name" value="PspC"/>
</dbReference>
<protein>
    <submittedName>
        <fullName evidence="8">DNA-binding transcriptional activator PspC</fullName>
    </submittedName>
</protein>
<evidence type="ECO:0000256" key="3">
    <source>
        <dbReference type="ARBA" id="ARBA00022692"/>
    </source>
</evidence>
<dbReference type="GO" id="GO:0005886">
    <property type="term" value="C:plasma membrane"/>
    <property type="evidence" value="ECO:0007669"/>
    <property type="project" value="UniProtKB-SubCell"/>
</dbReference>
<proteinExistence type="predicted"/>
<dbReference type="EMBL" id="CP016397">
    <property type="protein sequence ID" value="ASQ46351.1"/>
    <property type="molecule type" value="Genomic_DNA"/>
</dbReference>
<keyword evidence="2" id="KW-1003">Cell membrane</keyword>
<evidence type="ECO:0000256" key="2">
    <source>
        <dbReference type="ARBA" id="ARBA00022475"/>
    </source>
</evidence>
<name>A0A222P3E1_9GAMM</name>
<dbReference type="InterPro" id="IPR007168">
    <property type="entry name" value="Phageshock_PspC_N"/>
</dbReference>
<feature type="domain" description="Phage shock protein PspC N-terminal" evidence="7">
    <location>
        <begin position="12"/>
        <end position="68"/>
    </location>
</feature>
<dbReference type="AlphaFoldDB" id="A0A222P3E1"/>
<organism evidence="8 9">
    <name type="scientific">Legionella clemsonensis</name>
    <dbReference type="NCBI Taxonomy" id="1867846"/>
    <lineage>
        <taxon>Bacteria</taxon>
        <taxon>Pseudomonadati</taxon>
        <taxon>Pseudomonadota</taxon>
        <taxon>Gammaproteobacteria</taxon>
        <taxon>Legionellales</taxon>
        <taxon>Legionellaceae</taxon>
        <taxon>Legionella</taxon>
    </lineage>
</organism>
<dbReference type="KEGG" id="lcd:clem_09000"/>
<keyword evidence="3 6" id="KW-0812">Transmembrane</keyword>
<sequence>MKQLPPNQDSKKRLYRSRRDKMIAGVCGGLANYFNMDPTVMRLIFILLLLLGGSAILVYLIMWLVVPLEPVVD</sequence>
<evidence type="ECO:0000313" key="9">
    <source>
        <dbReference type="Proteomes" id="UP000201728"/>
    </source>
</evidence>
<reference evidence="9" key="1">
    <citation type="submission" date="2016-07" db="EMBL/GenBank/DDBJ databases">
        <authorList>
            <person name="Florea S."/>
            <person name="Webb J.S."/>
            <person name="Jaromczyk J."/>
            <person name="Schardl C.L."/>
        </authorList>
    </citation>
    <scope>NUCLEOTIDE SEQUENCE [LARGE SCALE GENOMIC DNA]</scope>
    <source>
        <strain evidence="9">CDC-D5610</strain>
    </source>
</reference>
<dbReference type="GO" id="GO:0003677">
    <property type="term" value="F:DNA binding"/>
    <property type="evidence" value="ECO:0007669"/>
    <property type="project" value="UniProtKB-KW"/>
</dbReference>
<accession>A0A222P3E1</accession>
<comment type="subcellular location">
    <subcellularLocation>
        <location evidence="1">Cell membrane</location>
        <topology evidence="1">Single-pass membrane protein</topology>
    </subcellularLocation>
</comment>